<evidence type="ECO:0000313" key="1">
    <source>
        <dbReference type="EMBL" id="QHS89357.1"/>
    </source>
</evidence>
<organism evidence="1">
    <name type="scientific">viral metagenome</name>
    <dbReference type="NCBI Taxonomy" id="1070528"/>
    <lineage>
        <taxon>unclassified sequences</taxon>
        <taxon>metagenomes</taxon>
        <taxon>organismal metagenomes</taxon>
    </lineage>
</organism>
<name>A0A6C0BAS7_9ZZZZ</name>
<dbReference type="InterPro" id="IPR012337">
    <property type="entry name" value="RNaseH-like_sf"/>
</dbReference>
<dbReference type="InterPro" id="IPR036397">
    <property type="entry name" value="RNaseH_sf"/>
</dbReference>
<dbReference type="GO" id="GO:0003676">
    <property type="term" value="F:nucleic acid binding"/>
    <property type="evidence" value="ECO:0007669"/>
    <property type="project" value="InterPro"/>
</dbReference>
<accession>A0A6C0BAS7</accession>
<reference evidence="1" key="1">
    <citation type="journal article" date="2020" name="Nature">
        <title>Giant virus diversity and host interactions through global metagenomics.</title>
        <authorList>
            <person name="Schulz F."/>
            <person name="Roux S."/>
            <person name="Paez-Espino D."/>
            <person name="Jungbluth S."/>
            <person name="Walsh D.A."/>
            <person name="Denef V.J."/>
            <person name="McMahon K.D."/>
            <person name="Konstantinidis K.T."/>
            <person name="Eloe-Fadrosh E.A."/>
            <person name="Kyrpides N.C."/>
            <person name="Woyke T."/>
        </authorList>
    </citation>
    <scope>NUCLEOTIDE SEQUENCE</scope>
    <source>
        <strain evidence="1">GVMAG-M-3300010158-60</strain>
    </source>
</reference>
<proteinExistence type="predicted"/>
<dbReference type="SUPFAM" id="SSF53098">
    <property type="entry name" value="Ribonuclease H-like"/>
    <property type="match status" value="1"/>
</dbReference>
<dbReference type="EMBL" id="MN739108">
    <property type="protein sequence ID" value="QHS89357.1"/>
    <property type="molecule type" value="Genomic_DNA"/>
</dbReference>
<protein>
    <recommendedName>
        <fullName evidence="2">Mitochondrial resolvase Ydc2 catalytic domain-containing protein</fullName>
    </recommendedName>
</protein>
<dbReference type="Gene3D" id="3.30.420.10">
    <property type="entry name" value="Ribonuclease H-like superfamily/Ribonuclease H"/>
    <property type="match status" value="1"/>
</dbReference>
<evidence type="ECO:0008006" key="2">
    <source>
        <dbReference type="Google" id="ProtNLM"/>
    </source>
</evidence>
<dbReference type="AlphaFoldDB" id="A0A6C0BAS7"/>
<sequence>MAQVLATPEPRTQVLATPVQVLAFDIGIRNLAWCLMKKTETNYTVLGWQNYDLLRGEGNETAASKVTCHTCSAKALYSHGTQSSCVRHCPAAFPPLRDLSGGLLKKMPSMAISKEILTKHSITGANTKAKVEEKLATQYSLPIKVVKVKKAVDTELTILHDAIRKFVIDHKDLFRTATHILLENQPVLKNPTMKSVQILLFATLRDVLQPAPPQLLLVHAGKKVQVDAKGDEGYKDRKQASEAKVRKVIEDKVVDKVTWATFFASHTKKNDLADAFCMCVDKLG</sequence>